<keyword evidence="4" id="KW-1185">Reference proteome</keyword>
<evidence type="ECO:0000256" key="1">
    <source>
        <dbReference type="ARBA" id="ARBA00022630"/>
    </source>
</evidence>
<dbReference type="Pfam" id="PF00441">
    <property type="entry name" value="Acyl-CoA_dh_1"/>
    <property type="match status" value="1"/>
</dbReference>
<keyword evidence="1" id="KW-0285">Flavoprotein</keyword>
<dbReference type="STRING" id="280871.TL10_16410"/>
<name>A0A0D1L4N8_9MYCO</name>
<sequence>MPTIDDDAWPMVEEAILRLFAGLPAGEHLRLGQRLVEMGWEEIESEYPIESVELLFRAQGRHLAQTDCLDRVMLAELRPAIHGAADSVLLPLPDTVVPDRQQVTGIVLGPLHGRVAVPVLGPHGAITLAVIDAQHLRGVALDTFDPTTRWTRVWGPRPITASVDATPEWNRAIAAAHRALATELTAVTEQALQIAVEHVAVRTQFGTAIGAFQSPRHLLADAWADLAAAQALTTNAWRYGGLLSAQVAKAAAGRAHRVAADAAMQVCGAIGLTAEHPLHRCVTRGVQLDALCGSYSQLETQLAEQLFATDDAQAALPAVIACG</sequence>
<evidence type="ECO:0000313" key="3">
    <source>
        <dbReference type="EMBL" id="KIU15880.1"/>
    </source>
</evidence>
<evidence type="ECO:0000313" key="4">
    <source>
        <dbReference type="Proteomes" id="UP000032221"/>
    </source>
</evidence>
<comment type="caution">
    <text evidence="3">The sequence shown here is derived from an EMBL/GenBank/DDBJ whole genome shotgun (WGS) entry which is preliminary data.</text>
</comment>
<dbReference type="Gene3D" id="1.20.140.10">
    <property type="entry name" value="Butyryl-CoA Dehydrogenase, subunit A, domain 3"/>
    <property type="match status" value="1"/>
</dbReference>
<evidence type="ECO:0000259" key="2">
    <source>
        <dbReference type="Pfam" id="PF00441"/>
    </source>
</evidence>
<reference evidence="3 4" key="1">
    <citation type="submission" date="2015-01" db="EMBL/GenBank/DDBJ databases">
        <title>Genome sequence of Mycobacterium llatzerense and Mycobacterium immunogenum recovered from brain abscess.</title>
        <authorList>
            <person name="Greninger A.L."/>
            <person name="Langelier C."/>
            <person name="Cunningham G."/>
            <person name="Chiu C.Y."/>
            <person name="Miller S."/>
        </authorList>
    </citation>
    <scope>NUCLEOTIDE SEQUENCE [LARGE SCALE GENOMIC DNA]</scope>
    <source>
        <strain evidence="3 4">CLUC14</strain>
    </source>
</reference>
<gene>
    <name evidence="3" type="ORF">TL10_16410</name>
</gene>
<dbReference type="InterPro" id="IPR036250">
    <property type="entry name" value="AcylCo_DH-like_C"/>
</dbReference>
<dbReference type="GO" id="GO:0016627">
    <property type="term" value="F:oxidoreductase activity, acting on the CH-CH group of donors"/>
    <property type="evidence" value="ECO:0007669"/>
    <property type="project" value="InterPro"/>
</dbReference>
<accession>A0A0D1L4N8</accession>
<dbReference type="EMBL" id="JXST01000022">
    <property type="protein sequence ID" value="KIU15880.1"/>
    <property type="molecule type" value="Genomic_DNA"/>
</dbReference>
<protein>
    <submittedName>
        <fullName evidence="3">Acyl-CoA dehydrogenase</fullName>
    </submittedName>
</protein>
<proteinExistence type="predicted"/>
<dbReference type="SUPFAM" id="SSF47203">
    <property type="entry name" value="Acyl-CoA dehydrogenase C-terminal domain-like"/>
    <property type="match status" value="1"/>
</dbReference>
<feature type="domain" description="Acyl-CoA dehydrogenase/oxidase C-terminal" evidence="2">
    <location>
        <begin position="181"/>
        <end position="282"/>
    </location>
</feature>
<organism evidence="3 4">
    <name type="scientific">Mycolicibacterium llatzerense</name>
    <dbReference type="NCBI Taxonomy" id="280871"/>
    <lineage>
        <taxon>Bacteria</taxon>
        <taxon>Bacillati</taxon>
        <taxon>Actinomycetota</taxon>
        <taxon>Actinomycetes</taxon>
        <taxon>Mycobacteriales</taxon>
        <taxon>Mycobacteriaceae</taxon>
        <taxon>Mycolicibacterium</taxon>
    </lineage>
</organism>
<dbReference type="InterPro" id="IPR009075">
    <property type="entry name" value="AcylCo_DH/oxidase_C"/>
</dbReference>
<dbReference type="Proteomes" id="UP000032221">
    <property type="component" value="Unassembled WGS sequence"/>
</dbReference>
<dbReference type="PATRIC" id="fig|280871.6.peg.3405"/>
<dbReference type="AlphaFoldDB" id="A0A0D1L4N8"/>